<evidence type="ECO:0000256" key="5">
    <source>
        <dbReference type="ARBA" id="ARBA00022833"/>
    </source>
</evidence>
<evidence type="ECO:0000256" key="2">
    <source>
        <dbReference type="ARBA" id="ARBA00022741"/>
    </source>
</evidence>
<protein>
    <recommendedName>
        <fullName evidence="12">SNF2 family DNA-dependent ATPase</fullName>
    </recommendedName>
</protein>
<dbReference type="Proteomes" id="UP000076532">
    <property type="component" value="Unassembled WGS sequence"/>
</dbReference>
<dbReference type="InterPro" id="IPR038718">
    <property type="entry name" value="SNF2-like_sf"/>
</dbReference>
<gene>
    <name evidence="10" type="ORF">FIBSPDRAFT_797149</name>
</gene>
<name>A0A166CUI0_9AGAM</name>
<evidence type="ECO:0000256" key="7">
    <source>
        <dbReference type="SAM" id="MobiDB-lite"/>
    </source>
</evidence>
<dbReference type="SMART" id="SM00490">
    <property type="entry name" value="HELICc"/>
    <property type="match status" value="1"/>
</dbReference>
<evidence type="ECO:0000256" key="1">
    <source>
        <dbReference type="ARBA" id="ARBA00022723"/>
    </source>
</evidence>
<dbReference type="Gene3D" id="3.40.50.300">
    <property type="entry name" value="P-loop containing nucleotide triphosphate hydrolases"/>
    <property type="match status" value="1"/>
</dbReference>
<evidence type="ECO:0000256" key="3">
    <source>
        <dbReference type="ARBA" id="ARBA00022771"/>
    </source>
</evidence>
<evidence type="ECO:0000259" key="8">
    <source>
        <dbReference type="PROSITE" id="PS51192"/>
    </source>
</evidence>
<feature type="domain" description="Helicase C-terminal" evidence="9">
    <location>
        <begin position="504"/>
        <end position="664"/>
    </location>
</feature>
<dbReference type="Pfam" id="PF00176">
    <property type="entry name" value="SNF2-rel_dom"/>
    <property type="match status" value="1"/>
</dbReference>
<evidence type="ECO:0000313" key="10">
    <source>
        <dbReference type="EMBL" id="KZP14015.1"/>
    </source>
</evidence>
<keyword evidence="2" id="KW-0547">Nucleotide-binding</keyword>
<feature type="domain" description="Helicase ATP-binding" evidence="8">
    <location>
        <begin position="174"/>
        <end position="341"/>
    </location>
</feature>
<dbReference type="GO" id="GO:0008270">
    <property type="term" value="F:zinc ion binding"/>
    <property type="evidence" value="ECO:0007669"/>
    <property type="project" value="UniProtKB-KW"/>
</dbReference>
<keyword evidence="5" id="KW-0862">Zinc</keyword>
<reference evidence="10 11" key="1">
    <citation type="journal article" date="2016" name="Mol. Biol. Evol.">
        <title>Comparative Genomics of Early-Diverging Mushroom-Forming Fungi Provides Insights into the Origins of Lignocellulose Decay Capabilities.</title>
        <authorList>
            <person name="Nagy L.G."/>
            <person name="Riley R."/>
            <person name="Tritt A."/>
            <person name="Adam C."/>
            <person name="Daum C."/>
            <person name="Floudas D."/>
            <person name="Sun H."/>
            <person name="Yadav J.S."/>
            <person name="Pangilinan J."/>
            <person name="Larsson K.H."/>
            <person name="Matsuura K."/>
            <person name="Barry K."/>
            <person name="Labutti K."/>
            <person name="Kuo R."/>
            <person name="Ohm R.A."/>
            <person name="Bhattacharya S.S."/>
            <person name="Shirouzu T."/>
            <person name="Yoshinaga Y."/>
            <person name="Martin F.M."/>
            <person name="Grigoriev I.V."/>
            <person name="Hibbett D.S."/>
        </authorList>
    </citation>
    <scope>NUCLEOTIDE SEQUENCE [LARGE SCALE GENOMIC DNA]</scope>
    <source>
        <strain evidence="10 11">CBS 109695</strain>
    </source>
</reference>
<dbReference type="SMART" id="SM00487">
    <property type="entry name" value="DEXDc"/>
    <property type="match status" value="1"/>
</dbReference>
<evidence type="ECO:0000313" key="11">
    <source>
        <dbReference type="Proteomes" id="UP000076532"/>
    </source>
</evidence>
<accession>A0A166CUI0</accession>
<keyword evidence="11" id="KW-1185">Reference proteome</keyword>
<dbReference type="InterPro" id="IPR001650">
    <property type="entry name" value="Helicase_C-like"/>
</dbReference>
<dbReference type="GO" id="GO:0005524">
    <property type="term" value="F:ATP binding"/>
    <property type="evidence" value="ECO:0007669"/>
    <property type="project" value="InterPro"/>
</dbReference>
<keyword evidence="6" id="KW-0067">ATP-binding</keyword>
<dbReference type="SMART" id="SM00249">
    <property type="entry name" value="PHD"/>
    <property type="match status" value="1"/>
</dbReference>
<evidence type="ECO:0008006" key="12">
    <source>
        <dbReference type="Google" id="ProtNLM"/>
    </source>
</evidence>
<dbReference type="AlphaFoldDB" id="A0A166CUI0"/>
<sequence>MAIPTMAFSRIQLKVEQSPDLTEKDELDIMACSSPAPASPAKSGRVLRARASMGNNTPLKQNKRERGLSTSNVENHQGVVGKKRKMEDKKATTVVMNAKRVSLDSARRRWLHKHRDLFLPLLPSTVIFDHIAKDLHTSGDQTLYIPLHELDEQPKLVQNGIMKGYQLHGLSYMVWMYKNGMGCILGDEMGLGKTLQTLSLLAYIKEHAKGPQDPHLIICPLSVLSSWLGESARWVPSMKTLRFHGEMSERTRLKEQIRVGNETFDLCITTYEAFVAEDSWFKTRRWTYCVLDEGHRIKNSETNLAHKVQGVGALYRLILTGTPVQNNLVELWGLLHWLYPSVFTPASERLFKESFDLSRGMYSMPFLKAAQGLLEIIMLRRTKATVEFSVPPRDELTVFLPMTEAQRFWTYRLLTRMDTMDLKDIFTAKMEETPMDQGRKEVMSHLATHIKKGKTGEANQYQKLMNLLMQLRKVCDHPYLLKDSMPEPYSLGEHIIASSSKIIAIDKLLADILPTGDRAIIFSQWTSMLDMLEDFLAYRSIPYARLDGGTTRPRRTLDIKLFQQEQSPYKVFLISTKAGGLGINLTKANHVIMCDSDWNPQNDLQAIARAHRIGQIKTVKVYRLICRGSVEDQMLGRIYKKMFLSFKVMGGSDNPTNSDTQQLGRSEVMDILRKGTSALSRADDGMELTTFINAPIGDVLDHSRSLDSIRDAKMKRELDAQGVDVKAEIEIDDKLLVDAEEEERALLSGVEQVQSRLFEGKVIAKQNNKEIADEWRALQKRARTDRLVVVDGIAVIADHIGSASGQVAPVIKKRAKQKHEWEDYCHHCRDGGDLILCSSCPRVFHPKCQGLTKAHVKKLPLLACNQHHCSGCDRNTSQAGGMLFRCQTCPQAFCEDCLPDGEIDAIGDILPEFAVLGYEAKSTAYYIRCHDCHEHFRENPEDWAAWQEDMHETQLKLEAISIAA</sequence>
<dbReference type="InterPro" id="IPR027417">
    <property type="entry name" value="P-loop_NTPase"/>
</dbReference>
<dbReference type="Gene3D" id="3.30.40.10">
    <property type="entry name" value="Zinc/RING finger domain, C3HC4 (zinc finger)"/>
    <property type="match status" value="1"/>
</dbReference>
<dbReference type="PANTHER" id="PTHR10799">
    <property type="entry name" value="SNF2/RAD54 HELICASE FAMILY"/>
    <property type="match status" value="1"/>
</dbReference>
<feature type="region of interest" description="Disordered" evidence="7">
    <location>
        <begin position="53"/>
        <end position="89"/>
    </location>
</feature>
<dbReference type="CDD" id="cd18793">
    <property type="entry name" value="SF2_C_SNF"/>
    <property type="match status" value="1"/>
</dbReference>
<dbReference type="InterPro" id="IPR001965">
    <property type="entry name" value="Znf_PHD"/>
</dbReference>
<evidence type="ECO:0000256" key="4">
    <source>
        <dbReference type="ARBA" id="ARBA00022801"/>
    </source>
</evidence>
<dbReference type="SUPFAM" id="SSF52540">
    <property type="entry name" value="P-loop containing nucleoside triphosphate hydrolases"/>
    <property type="match status" value="2"/>
</dbReference>
<dbReference type="InterPro" id="IPR000330">
    <property type="entry name" value="SNF2_N"/>
</dbReference>
<dbReference type="SUPFAM" id="SSF57903">
    <property type="entry name" value="FYVE/PHD zinc finger"/>
    <property type="match status" value="1"/>
</dbReference>
<keyword evidence="3" id="KW-0863">Zinc-finger</keyword>
<dbReference type="InterPro" id="IPR011011">
    <property type="entry name" value="Znf_FYVE_PHD"/>
</dbReference>
<dbReference type="GO" id="GO:0016787">
    <property type="term" value="F:hydrolase activity"/>
    <property type="evidence" value="ECO:0007669"/>
    <property type="project" value="UniProtKB-KW"/>
</dbReference>
<dbReference type="EMBL" id="KV417624">
    <property type="protein sequence ID" value="KZP14015.1"/>
    <property type="molecule type" value="Genomic_DNA"/>
</dbReference>
<dbReference type="InterPro" id="IPR014001">
    <property type="entry name" value="Helicase_ATP-bd"/>
</dbReference>
<dbReference type="PROSITE" id="PS51194">
    <property type="entry name" value="HELICASE_CTER"/>
    <property type="match status" value="1"/>
</dbReference>
<keyword evidence="4" id="KW-0378">Hydrolase</keyword>
<organism evidence="10 11">
    <name type="scientific">Athelia psychrophila</name>
    <dbReference type="NCBI Taxonomy" id="1759441"/>
    <lineage>
        <taxon>Eukaryota</taxon>
        <taxon>Fungi</taxon>
        <taxon>Dikarya</taxon>
        <taxon>Basidiomycota</taxon>
        <taxon>Agaricomycotina</taxon>
        <taxon>Agaricomycetes</taxon>
        <taxon>Agaricomycetidae</taxon>
        <taxon>Atheliales</taxon>
        <taxon>Atheliaceae</taxon>
        <taxon>Athelia</taxon>
    </lineage>
</organism>
<dbReference type="OrthoDB" id="448448at2759"/>
<dbReference type="STRING" id="436010.A0A166CUI0"/>
<evidence type="ECO:0000259" key="9">
    <source>
        <dbReference type="PROSITE" id="PS51194"/>
    </source>
</evidence>
<evidence type="ECO:0000256" key="6">
    <source>
        <dbReference type="ARBA" id="ARBA00022840"/>
    </source>
</evidence>
<dbReference type="PROSITE" id="PS51192">
    <property type="entry name" value="HELICASE_ATP_BIND_1"/>
    <property type="match status" value="1"/>
</dbReference>
<dbReference type="CDD" id="cd17919">
    <property type="entry name" value="DEXHc_Snf"/>
    <property type="match status" value="1"/>
</dbReference>
<dbReference type="InterPro" id="IPR049730">
    <property type="entry name" value="SNF2/RAD54-like_C"/>
</dbReference>
<proteinExistence type="predicted"/>
<dbReference type="InterPro" id="IPR013083">
    <property type="entry name" value="Znf_RING/FYVE/PHD"/>
</dbReference>
<dbReference type="Pfam" id="PF00271">
    <property type="entry name" value="Helicase_C"/>
    <property type="match status" value="1"/>
</dbReference>
<dbReference type="Gene3D" id="3.40.50.10810">
    <property type="entry name" value="Tandem AAA-ATPase domain"/>
    <property type="match status" value="1"/>
</dbReference>
<keyword evidence="1" id="KW-0479">Metal-binding</keyword>